<name>A0ABR1WJL9_9PEZI</name>
<protein>
    <submittedName>
        <fullName evidence="2">Uncharacterized protein</fullName>
    </submittedName>
</protein>
<keyword evidence="1" id="KW-1133">Transmembrane helix</keyword>
<dbReference type="EMBL" id="JAQQWM010000001">
    <property type="protein sequence ID" value="KAK8083701.1"/>
    <property type="molecule type" value="Genomic_DNA"/>
</dbReference>
<keyword evidence="3" id="KW-1185">Reference proteome</keyword>
<sequence>MFPYNPNHEYNRSYERFPRTAFGVAVLLSTFVFFGVGRLAFDTEQSATSLQVDEDWGRVEDAVRVNWLNASYIYEVMPGPDPEPLRANQTESSVYCIDFENQPARDVEEILPGFAEAFEKAGRALDGCG</sequence>
<keyword evidence="1" id="KW-0472">Membrane</keyword>
<evidence type="ECO:0000256" key="1">
    <source>
        <dbReference type="SAM" id="Phobius"/>
    </source>
</evidence>
<keyword evidence="1" id="KW-0812">Transmembrane</keyword>
<evidence type="ECO:0000313" key="3">
    <source>
        <dbReference type="Proteomes" id="UP001446871"/>
    </source>
</evidence>
<organism evidence="2 3">
    <name type="scientific">Apiospora saccharicola</name>
    <dbReference type="NCBI Taxonomy" id="335842"/>
    <lineage>
        <taxon>Eukaryota</taxon>
        <taxon>Fungi</taxon>
        <taxon>Dikarya</taxon>
        <taxon>Ascomycota</taxon>
        <taxon>Pezizomycotina</taxon>
        <taxon>Sordariomycetes</taxon>
        <taxon>Xylariomycetidae</taxon>
        <taxon>Amphisphaeriales</taxon>
        <taxon>Apiosporaceae</taxon>
        <taxon>Apiospora</taxon>
    </lineage>
</organism>
<accession>A0ABR1WJL9</accession>
<comment type="caution">
    <text evidence="2">The sequence shown here is derived from an EMBL/GenBank/DDBJ whole genome shotgun (WGS) entry which is preliminary data.</text>
</comment>
<proteinExistence type="predicted"/>
<evidence type="ECO:0000313" key="2">
    <source>
        <dbReference type="EMBL" id="KAK8083701.1"/>
    </source>
</evidence>
<dbReference type="Proteomes" id="UP001446871">
    <property type="component" value="Unassembled WGS sequence"/>
</dbReference>
<gene>
    <name evidence="2" type="ORF">PG996_002482</name>
</gene>
<feature type="transmembrane region" description="Helical" evidence="1">
    <location>
        <begin position="20"/>
        <end position="41"/>
    </location>
</feature>
<reference evidence="2 3" key="1">
    <citation type="submission" date="2023-01" db="EMBL/GenBank/DDBJ databases">
        <title>Analysis of 21 Apiospora genomes using comparative genomics revels a genus with tremendous synthesis potential of carbohydrate active enzymes and secondary metabolites.</title>
        <authorList>
            <person name="Sorensen T."/>
        </authorList>
    </citation>
    <scope>NUCLEOTIDE SEQUENCE [LARGE SCALE GENOMIC DNA]</scope>
    <source>
        <strain evidence="2 3">CBS 83171</strain>
    </source>
</reference>